<evidence type="ECO:0000313" key="2">
    <source>
        <dbReference type="EMBL" id="MCX2977367.1"/>
    </source>
</evidence>
<evidence type="ECO:0000313" key="3">
    <source>
        <dbReference type="Proteomes" id="UP001143304"/>
    </source>
</evidence>
<dbReference type="Pfam" id="PF13306">
    <property type="entry name" value="LRR_5"/>
    <property type="match status" value="2"/>
</dbReference>
<feature type="compositionally biased region" description="Basic and acidic residues" evidence="1">
    <location>
        <begin position="408"/>
        <end position="417"/>
    </location>
</feature>
<protein>
    <submittedName>
        <fullName evidence="2">Leucine-rich repeat domain-containing protein</fullName>
    </submittedName>
</protein>
<comment type="caution">
    <text evidence="2">The sequence shown here is derived from an EMBL/GenBank/DDBJ whole genome shotgun (WGS) entry which is preliminary data.</text>
</comment>
<name>A0ABT3T515_9GAMM</name>
<keyword evidence="3" id="KW-1185">Reference proteome</keyword>
<dbReference type="InterPro" id="IPR026906">
    <property type="entry name" value="LRR_5"/>
</dbReference>
<accession>A0ABT3T515</accession>
<reference evidence="2" key="1">
    <citation type="submission" date="2019-02" db="EMBL/GenBank/DDBJ databases">
        <authorList>
            <person name="Li S.-H."/>
        </authorList>
    </citation>
    <scope>NUCLEOTIDE SEQUENCE</scope>
    <source>
        <strain evidence="2">IMCC11814</strain>
    </source>
</reference>
<organism evidence="2 3">
    <name type="scientific">Candidatus Marimicrobium litorale</name>
    <dbReference type="NCBI Taxonomy" id="2518991"/>
    <lineage>
        <taxon>Bacteria</taxon>
        <taxon>Pseudomonadati</taxon>
        <taxon>Pseudomonadota</taxon>
        <taxon>Gammaproteobacteria</taxon>
        <taxon>Cellvibrionales</taxon>
        <taxon>Halieaceae</taxon>
        <taxon>Marimicrobium</taxon>
    </lineage>
</organism>
<evidence type="ECO:0000256" key="1">
    <source>
        <dbReference type="SAM" id="MobiDB-lite"/>
    </source>
</evidence>
<dbReference type="Proteomes" id="UP001143304">
    <property type="component" value="Unassembled WGS sequence"/>
</dbReference>
<feature type="region of interest" description="Disordered" evidence="1">
    <location>
        <begin position="386"/>
        <end position="417"/>
    </location>
</feature>
<dbReference type="Gene3D" id="3.80.10.10">
    <property type="entry name" value="Ribonuclease Inhibitor"/>
    <property type="match status" value="2"/>
</dbReference>
<proteinExistence type="predicted"/>
<dbReference type="EMBL" id="SHNO01000001">
    <property type="protein sequence ID" value="MCX2977367.1"/>
    <property type="molecule type" value="Genomic_DNA"/>
</dbReference>
<dbReference type="InterPro" id="IPR032675">
    <property type="entry name" value="LRR_dom_sf"/>
</dbReference>
<gene>
    <name evidence="2" type="ORF">EYC82_08375</name>
</gene>
<sequence>MSPGNTAVCINGEVIGRAVFYLACLTTEGNNMKMKLTVLVFFTSMLLTGQVLAFDVDGLSYNVINATDVRVMGRASGNAATDIVIPDTVVDSGTTYSVTTIGDSAFYNSALTSAAFKGDFLTFNLSMFDDNPTLATITYCNGTAGWPQGFNNGSTIVVTTPINCLSNTNIDGLSYSVIGATTNVEVTGRAPGNTATVINIPATIVDSGTTYSVTTIGDSAFYNNALTSVIIPDSVTTIAADAFRQNLIASVIIPDSVTTIGDDAFYNNALTSPVFAGDSLGFNLNEQSDSGGSCTVETQEAESICSPLGCSCPICVVDPDDGSVEIKLDIPSDYFRITSVTPNPSGMTIPDGECLNFLVESELDTGDPSVGVIPLLDVQRECCRGETNAADVDPGPIPEDDPLGPPSTDKEQTQGGY</sequence>